<accession>A0ABD0ZZZ5</accession>
<dbReference type="SUPFAM" id="SSF50630">
    <property type="entry name" value="Acid proteases"/>
    <property type="match status" value="1"/>
</dbReference>
<dbReference type="AlphaFoldDB" id="A0ABD0ZZZ5"/>
<dbReference type="EMBL" id="JBANAX010000798">
    <property type="protein sequence ID" value="KAL1193075.1"/>
    <property type="molecule type" value="Genomic_DNA"/>
</dbReference>
<dbReference type="Pfam" id="PF14541">
    <property type="entry name" value="TAXi_C"/>
    <property type="match status" value="1"/>
</dbReference>
<name>A0ABD0ZZZ5_CARAN</name>
<evidence type="ECO:0000313" key="2">
    <source>
        <dbReference type="EMBL" id="KAL1193075.1"/>
    </source>
</evidence>
<dbReference type="Gene3D" id="2.40.70.10">
    <property type="entry name" value="Acid Proteases"/>
    <property type="match status" value="1"/>
</dbReference>
<proteinExistence type="predicted"/>
<sequence>MSFQCFNITYGISSHQVVADMFPEVNLAIVGGASMVIKPQMYLFQIVPHDLVNAIWCIAFRRVASRRIKIIGEVALRDKMFVYDLDHQRIGWAEYNCSLDVTRGDQNNNIINTRQSRGNSTKGGNGSRLLQVALMIHLLLHFMFSH</sequence>
<dbReference type="InterPro" id="IPR032799">
    <property type="entry name" value="TAXi_C"/>
</dbReference>
<gene>
    <name evidence="2" type="ORF">V5N11_018529</name>
</gene>
<dbReference type="InterPro" id="IPR033121">
    <property type="entry name" value="PEPTIDASE_A1"/>
</dbReference>
<feature type="domain" description="Peptidase A1" evidence="1">
    <location>
        <begin position="1"/>
        <end position="93"/>
    </location>
</feature>
<dbReference type="InterPro" id="IPR021109">
    <property type="entry name" value="Peptidase_aspartic_dom_sf"/>
</dbReference>
<dbReference type="PROSITE" id="PS51767">
    <property type="entry name" value="PEPTIDASE_A1"/>
    <property type="match status" value="1"/>
</dbReference>
<organism evidence="2 3">
    <name type="scientific">Cardamine amara subsp. amara</name>
    <dbReference type="NCBI Taxonomy" id="228776"/>
    <lineage>
        <taxon>Eukaryota</taxon>
        <taxon>Viridiplantae</taxon>
        <taxon>Streptophyta</taxon>
        <taxon>Embryophyta</taxon>
        <taxon>Tracheophyta</taxon>
        <taxon>Spermatophyta</taxon>
        <taxon>Magnoliopsida</taxon>
        <taxon>eudicotyledons</taxon>
        <taxon>Gunneridae</taxon>
        <taxon>Pentapetalae</taxon>
        <taxon>rosids</taxon>
        <taxon>malvids</taxon>
        <taxon>Brassicales</taxon>
        <taxon>Brassicaceae</taxon>
        <taxon>Cardamineae</taxon>
        <taxon>Cardamine</taxon>
    </lineage>
</organism>
<evidence type="ECO:0000313" key="3">
    <source>
        <dbReference type="Proteomes" id="UP001558713"/>
    </source>
</evidence>
<protein>
    <submittedName>
        <fullName evidence="2">Aspartic proteinase 39</fullName>
    </submittedName>
</protein>
<reference evidence="2 3" key="1">
    <citation type="submission" date="2024-04" db="EMBL/GenBank/DDBJ databases">
        <title>Genome assembly C_amara_ONT_v2.</title>
        <authorList>
            <person name="Yant L."/>
            <person name="Moore C."/>
            <person name="Slenker M."/>
        </authorList>
    </citation>
    <scope>NUCLEOTIDE SEQUENCE [LARGE SCALE GENOMIC DNA]</scope>
    <source>
        <tissue evidence="2">Leaf</tissue>
    </source>
</reference>
<keyword evidence="3" id="KW-1185">Reference proteome</keyword>
<dbReference type="Proteomes" id="UP001558713">
    <property type="component" value="Unassembled WGS sequence"/>
</dbReference>
<evidence type="ECO:0000259" key="1">
    <source>
        <dbReference type="PROSITE" id="PS51767"/>
    </source>
</evidence>
<comment type="caution">
    <text evidence="2">The sequence shown here is derived from an EMBL/GenBank/DDBJ whole genome shotgun (WGS) entry which is preliminary data.</text>
</comment>